<proteinExistence type="predicted"/>
<protein>
    <submittedName>
        <fullName evidence="1">Uncharacterized protein</fullName>
    </submittedName>
</protein>
<dbReference type="Proteomes" id="UP001154282">
    <property type="component" value="Unassembled WGS sequence"/>
</dbReference>
<reference evidence="1" key="1">
    <citation type="submission" date="2022-08" db="EMBL/GenBank/DDBJ databases">
        <authorList>
            <person name="Gutierrez-Valencia J."/>
        </authorList>
    </citation>
    <scope>NUCLEOTIDE SEQUENCE</scope>
</reference>
<dbReference type="EMBL" id="CAMGYJ010000008">
    <property type="protein sequence ID" value="CAI0462802.1"/>
    <property type="molecule type" value="Genomic_DNA"/>
</dbReference>
<sequence length="167" mass="18292">MEDPETDAPEPLRRRNSIATDAVPIPSRLSLHTSSLPPTNGFLTDLELFSLKSPPGFSSYTSLKDLMPSSVVNSPAAAAHGSASVFHDSAYEICIRNHLVKQAAWAYLQPMSSSPGSADPHFLRRLWSKLAALGSPIKACFRFLQLRLIPRIVHALDRMFRAVVVGI</sequence>
<dbReference type="PANTHER" id="PTHR34569:SF2">
    <property type="entry name" value="EXPRESSED PROTEIN"/>
    <property type="match status" value="1"/>
</dbReference>
<accession>A0AAV0NVJ8</accession>
<name>A0AAV0NVJ8_9ROSI</name>
<dbReference type="PANTHER" id="PTHR34569">
    <property type="entry name" value="EXPRESSED PROTEIN"/>
    <property type="match status" value="1"/>
</dbReference>
<gene>
    <name evidence="1" type="ORF">LITE_LOCUS35523</name>
</gene>
<evidence type="ECO:0000313" key="2">
    <source>
        <dbReference type="Proteomes" id="UP001154282"/>
    </source>
</evidence>
<comment type="caution">
    <text evidence="1">The sequence shown here is derived from an EMBL/GenBank/DDBJ whole genome shotgun (WGS) entry which is preliminary data.</text>
</comment>
<evidence type="ECO:0000313" key="1">
    <source>
        <dbReference type="EMBL" id="CAI0462802.1"/>
    </source>
</evidence>
<keyword evidence="2" id="KW-1185">Reference proteome</keyword>
<organism evidence="1 2">
    <name type="scientific">Linum tenue</name>
    <dbReference type="NCBI Taxonomy" id="586396"/>
    <lineage>
        <taxon>Eukaryota</taxon>
        <taxon>Viridiplantae</taxon>
        <taxon>Streptophyta</taxon>
        <taxon>Embryophyta</taxon>
        <taxon>Tracheophyta</taxon>
        <taxon>Spermatophyta</taxon>
        <taxon>Magnoliopsida</taxon>
        <taxon>eudicotyledons</taxon>
        <taxon>Gunneridae</taxon>
        <taxon>Pentapetalae</taxon>
        <taxon>rosids</taxon>
        <taxon>fabids</taxon>
        <taxon>Malpighiales</taxon>
        <taxon>Linaceae</taxon>
        <taxon>Linum</taxon>
    </lineage>
</organism>
<dbReference type="AlphaFoldDB" id="A0AAV0NVJ8"/>